<dbReference type="InterPro" id="IPR027417">
    <property type="entry name" value="P-loop_NTPase"/>
</dbReference>
<evidence type="ECO:0000256" key="6">
    <source>
        <dbReference type="ARBA" id="ARBA00023125"/>
    </source>
</evidence>
<dbReference type="InterPro" id="IPR008571">
    <property type="entry name" value="HerA-like"/>
</dbReference>
<dbReference type="Pfam" id="PF09378">
    <property type="entry name" value="HAS-barrel"/>
    <property type="match status" value="1"/>
</dbReference>
<dbReference type="NCBIfam" id="NF040937">
    <property type="entry name" value="HerA_Thermprot"/>
    <property type="match status" value="1"/>
</dbReference>
<keyword evidence="4 14" id="KW-0347">Helicase</keyword>
<dbReference type="Proteomes" id="UP001432202">
    <property type="component" value="Chromosome"/>
</dbReference>
<comment type="catalytic activity">
    <reaction evidence="10">
        <text>ATP + H2O = ADP + phosphate + H(+)</text>
        <dbReference type="Rhea" id="RHEA:13065"/>
        <dbReference type="ChEBI" id="CHEBI:15377"/>
        <dbReference type="ChEBI" id="CHEBI:15378"/>
        <dbReference type="ChEBI" id="CHEBI:30616"/>
        <dbReference type="ChEBI" id="CHEBI:43474"/>
        <dbReference type="ChEBI" id="CHEBI:456216"/>
        <dbReference type="EC" id="5.6.2.4"/>
    </reaction>
</comment>
<evidence type="ECO:0000256" key="9">
    <source>
        <dbReference type="ARBA" id="ARBA00048954"/>
    </source>
</evidence>
<keyword evidence="3 14" id="KW-0378">Hydrolase</keyword>
<dbReference type="PANTHER" id="PTHR42957:SF1">
    <property type="entry name" value="HELICASE MJ1565-RELATED"/>
    <property type="match status" value="1"/>
</dbReference>
<feature type="domain" description="Helicase HerA central" evidence="11">
    <location>
        <begin position="121"/>
        <end position="331"/>
    </location>
</feature>
<dbReference type="GO" id="GO:0016787">
    <property type="term" value="F:hydrolase activity"/>
    <property type="evidence" value="ECO:0007669"/>
    <property type="project" value="UniProtKB-KW"/>
</dbReference>
<dbReference type="InterPro" id="IPR018538">
    <property type="entry name" value="HerA_barrel_dom"/>
</dbReference>
<protein>
    <submittedName>
        <fullName evidence="14">DNA double-strand break repair helicase HerA</fullName>
        <ecNumber evidence="14">3.6.4.12</ecNumber>
    </submittedName>
</protein>
<evidence type="ECO:0000259" key="12">
    <source>
        <dbReference type="Pfam" id="PF05872"/>
    </source>
</evidence>
<evidence type="ECO:0000313" key="14">
    <source>
        <dbReference type="EMBL" id="WWQ61472.1"/>
    </source>
</evidence>
<keyword evidence="15" id="KW-1185">Reference proteome</keyword>
<dbReference type="InterPro" id="IPR002789">
    <property type="entry name" value="HerA_central"/>
</dbReference>
<reference evidence="14 15" key="1">
    <citation type="submission" date="2024-02" db="EMBL/GenBank/DDBJ databases">
        <title>STSV induces naive adaptation in Sulfolobus.</title>
        <authorList>
            <person name="Xiang X."/>
            <person name="Song M."/>
        </authorList>
    </citation>
    <scope>NUCLEOTIDE SEQUENCE [LARGE SCALE GENOMIC DNA]</scope>
    <source>
        <strain evidence="14 15">RT2</strain>
    </source>
</reference>
<proteinExistence type="inferred from homology"/>
<dbReference type="GO" id="GO:0003677">
    <property type="term" value="F:DNA binding"/>
    <property type="evidence" value="ECO:0007669"/>
    <property type="project" value="UniProtKB-KW"/>
</dbReference>
<sequence length="501" mass="56606">MIIGYVIGQATTQEALMLAEKPVRLGTYVILEYDNIKALGLITSVTRGSSMLDDNMNDIEIVQKLKQFNNSIPVYTKAKVKLLCDINNYCLMPDIPPFAGTPIREAEEDELKTIYSRDGQIRIGTLVGKNVEVKLNINALARHLAILAATGSGKSNTVAVLSQRISELGGSVIIFDYHGEYYDSDIKNLNQIEPKLNPLYMTPREFATLLEIRDNAIIQYRILRRAFTRATEEIKKQLKEGQIALTQINQQFYDLMKEKLEEEGRTDKRGNAKEEVLNKFEEFTDRYSNVIDLTSSDIVERIRRGKVNVVSLTQLDEDSMDAIVSHYLRRILDARKEFKRKKSGGLKFPIITVIEEAHVFLSKNDNTLTKYWASRIAREGRKFGVGLTIVSQRPKGLDENILSQMTNKIILKIVEPTDKKYVLESSDNLSEDLAEQLSSLDVGEAIIIGKIVKLPAIVKIDKFEGRLLGTDPDMIGEWKIEQEHEEIAKGFANFGINGGEE</sequence>
<evidence type="ECO:0000256" key="7">
    <source>
        <dbReference type="ARBA" id="ARBA00023235"/>
    </source>
</evidence>
<comment type="catalytic activity">
    <reaction evidence="9">
        <text>ATP + H2O = ADP + phosphate + H(+)</text>
        <dbReference type="Rhea" id="RHEA:13065"/>
        <dbReference type="ChEBI" id="CHEBI:15377"/>
        <dbReference type="ChEBI" id="CHEBI:15378"/>
        <dbReference type="ChEBI" id="CHEBI:30616"/>
        <dbReference type="ChEBI" id="CHEBI:43474"/>
        <dbReference type="ChEBI" id="CHEBI:456216"/>
        <dbReference type="EC" id="5.6.2.3"/>
    </reaction>
</comment>
<evidence type="ECO:0000256" key="2">
    <source>
        <dbReference type="ARBA" id="ARBA00022741"/>
    </source>
</evidence>
<dbReference type="SUPFAM" id="SSF52540">
    <property type="entry name" value="P-loop containing nucleoside triphosphate hydrolases"/>
    <property type="match status" value="1"/>
</dbReference>
<dbReference type="InterPro" id="IPR053460">
    <property type="entry name" value="DSB_Repair_Helicase"/>
</dbReference>
<evidence type="ECO:0000256" key="10">
    <source>
        <dbReference type="ARBA" id="ARBA00048988"/>
    </source>
</evidence>
<evidence type="ECO:0000259" key="13">
    <source>
        <dbReference type="Pfam" id="PF09378"/>
    </source>
</evidence>
<organism evidence="14 15">
    <name type="scientific">Sulfolobus tengchongensis</name>
    <dbReference type="NCBI Taxonomy" id="207809"/>
    <lineage>
        <taxon>Archaea</taxon>
        <taxon>Thermoproteota</taxon>
        <taxon>Thermoprotei</taxon>
        <taxon>Sulfolobales</taxon>
        <taxon>Sulfolobaceae</taxon>
        <taxon>Sulfolobus</taxon>
    </lineage>
</organism>
<evidence type="ECO:0000256" key="3">
    <source>
        <dbReference type="ARBA" id="ARBA00022801"/>
    </source>
</evidence>
<evidence type="ECO:0000256" key="5">
    <source>
        <dbReference type="ARBA" id="ARBA00022840"/>
    </source>
</evidence>
<comment type="similarity">
    <text evidence="1">Belongs to the HerA family.</text>
</comment>
<keyword evidence="5" id="KW-0067">ATP-binding</keyword>
<evidence type="ECO:0000259" key="11">
    <source>
        <dbReference type="Pfam" id="PF01935"/>
    </source>
</evidence>
<comment type="catalytic activity">
    <reaction evidence="8">
        <text>Couples ATP hydrolysis with the unwinding of duplex DNA by translocating in the 3'-5' direction.</text>
        <dbReference type="EC" id="5.6.2.4"/>
    </reaction>
</comment>
<keyword evidence="6" id="KW-0238">DNA-binding</keyword>
<dbReference type="RefSeq" id="WP_338603854.1">
    <property type="nucleotide sequence ID" value="NZ_CP146016.1"/>
</dbReference>
<keyword evidence="2" id="KW-0547">Nucleotide-binding</keyword>
<dbReference type="InterPro" id="IPR033186">
    <property type="entry name" value="HerA_C"/>
</dbReference>
<dbReference type="Pfam" id="PF01935">
    <property type="entry name" value="DUF87"/>
    <property type="match status" value="1"/>
</dbReference>
<dbReference type="EC" id="3.6.4.12" evidence="14"/>
<keyword evidence="7" id="KW-0413">Isomerase</keyword>
<dbReference type="PANTHER" id="PTHR42957">
    <property type="entry name" value="HELICASE MJ1565-RELATED"/>
    <property type="match status" value="1"/>
</dbReference>
<evidence type="ECO:0000256" key="1">
    <source>
        <dbReference type="ARBA" id="ARBA00007816"/>
    </source>
</evidence>
<dbReference type="EMBL" id="CP146016">
    <property type="protein sequence ID" value="WWQ61472.1"/>
    <property type="molecule type" value="Genomic_DNA"/>
</dbReference>
<name>A0AAX4L3G5_9CREN</name>
<dbReference type="GeneID" id="89336139"/>
<feature type="domain" description="Helicase HerA barrel" evidence="13">
    <location>
        <begin position="3"/>
        <end position="86"/>
    </location>
</feature>
<dbReference type="GO" id="GO:0043138">
    <property type="term" value="F:3'-5' DNA helicase activity"/>
    <property type="evidence" value="ECO:0007669"/>
    <property type="project" value="UniProtKB-EC"/>
</dbReference>
<dbReference type="AlphaFoldDB" id="A0AAX4L3G5"/>
<evidence type="ECO:0000256" key="4">
    <source>
        <dbReference type="ARBA" id="ARBA00022806"/>
    </source>
</evidence>
<dbReference type="GO" id="GO:0005524">
    <property type="term" value="F:ATP binding"/>
    <property type="evidence" value="ECO:0007669"/>
    <property type="project" value="UniProtKB-KW"/>
</dbReference>
<dbReference type="Pfam" id="PF05872">
    <property type="entry name" value="HerA_C"/>
    <property type="match status" value="1"/>
</dbReference>
<evidence type="ECO:0000256" key="8">
    <source>
        <dbReference type="ARBA" id="ARBA00034617"/>
    </source>
</evidence>
<feature type="domain" description="Helicase HerA-like C-terminal" evidence="12">
    <location>
        <begin position="349"/>
        <end position="447"/>
    </location>
</feature>
<evidence type="ECO:0000313" key="15">
    <source>
        <dbReference type="Proteomes" id="UP001432202"/>
    </source>
</evidence>
<dbReference type="Gene3D" id="3.40.50.300">
    <property type="entry name" value="P-loop containing nucleotide triphosphate hydrolases"/>
    <property type="match status" value="2"/>
</dbReference>
<accession>A0AAX4L3G5</accession>
<gene>
    <name evidence="14" type="primary">herA</name>
    <name evidence="14" type="ORF">V6M85_05185</name>
</gene>
<dbReference type="GO" id="GO:0043139">
    <property type="term" value="F:5'-3' DNA helicase activity"/>
    <property type="evidence" value="ECO:0007669"/>
    <property type="project" value="UniProtKB-EC"/>
</dbReference>